<evidence type="ECO:0000313" key="2">
    <source>
        <dbReference type="EMBL" id="QGW29822.1"/>
    </source>
</evidence>
<gene>
    <name evidence="2" type="ORF">GLV81_18380</name>
</gene>
<protein>
    <submittedName>
        <fullName evidence="2">M28 family peptidase</fullName>
    </submittedName>
</protein>
<dbReference type="InterPro" id="IPR036034">
    <property type="entry name" value="PDZ_sf"/>
</dbReference>
<dbReference type="InterPro" id="IPR007484">
    <property type="entry name" value="Peptidase_M28"/>
</dbReference>
<dbReference type="Pfam" id="PF13180">
    <property type="entry name" value="PDZ_2"/>
    <property type="match status" value="1"/>
</dbReference>
<organism evidence="2 3">
    <name type="scientific">Phnomibacter ginsenosidimutans</name>
    <dbReference type="NCBI Taxonomy" id="2676868"/>
    <lineage>
        <taxon>Bacteria</taxon>
        <taxon>Pseudomonadati</taxon>
        <taxon>Bacteroidota</taxon>
        <taxon>Chitinophagia</taxon>
        <taxon>Chitinophagales</taxon>
        <taxon>Chitinophagaceae</taxon>
        <taxon>Phnomibacter</taxon>
    </lineage>
</organism>
<dbReference type="SUPFAM" id="SSF50156">
    <property type="entry name" value="PDZ domain-like"/>
    <property type="match status" value="1"/>
</dbReference>
<dbReference type="RefSeq" id="WP_157480366.1">
    <property type="nucleotide sequence ID" value="NZ_CP046566.1"/>
</dbReference>
<dbReference type="AlphaFoldDB" id="A0A6I6GS79"/>
<name>A0A6I6GS79_9BACT</name>
<keyword evidence="3" id="KW-1185">Reference proteome</keyword>
<feature type="domain" description="PDZ" evidence="1">
    <location>
        <begin position="153"/>
        <end position="229"/>
    </location>
</feature>
<evidence type="ECO:0000313" key="3">
    <source>
        <dbReference type="Proteomes" id="UP000426027"/>
    </source>
</evidence>
<evidence type="ECO:0000259" key="1">
    <source>
        <dbReference type="SMART" id="SM00228"/>
    </source>
</evidence>
<dbReference type="EMBL" id="CP046566">
    <property type="protein sequence ID" value="QGW29822.1"/>
    <property type="molecule type" value="Genomic_DNA"/>
</dbReference>
<sequence>MLHFSGEELGLYGSKFYTEHPLVDVKQVNYMINMDMVGRLNDSSKVLTIGGIGTSPAWPSILKMNEQTDFTIKVDSSGTGPSDHTSFYRKDLPVLFFFTGLHTDYHKPSDDAQLINYSGTRKIVQYISRIIDQTPAAEKLAFTKTKEQQMGGGRFKVSIGIMPDYTFSGQGVKADGVIDGRPAQKAGVQAGDVIIQLGEHLITSVETYMQALNRFDKGQQTTVTIKRGNEIKEFAISF</sequence>
<dbReference type="InterPro" id="IPR001478">
    <property type="entry name" value="PDZ"/>
</dbReference>
<proteinExistence type="predicted"/>
<dbReference type="KEGG" id="fls:GLV81_18380"/>
<dbReference type="Proteomes" id="UP000426027">
    <property type="component" value="Chromosome"/>
</dbReference>
<dbReference type="Gene3D" id="3.40.630.10">
    <property type="entry name" value="Zn peptidases"/>
    <property type="match status" value="1"/>
</dbReference>
<dbReference type="SMART" id="SM00228">
    <property type="entry name" value="PDZ"/>
    <property type="match status" value="1"/>
</dbReference>
<dbReference type="Pfam" id="PF04389">
    <property type="entry name" value="Peptidase_M28"/>
    <property type="match status" value="1"/>
</dbReference>
<reference evidence="2 3" key="1">
    <citation type="submission" date="2019-11" db="EMBL/GenBank/DDBJ databases">
        <authorList>
            <person name="Im W.T."/>
        </authorList>
    </citation>
    <scope>NUCLEOTIDE SEQUENCE [LARGE SCALE GENOMIC DNA]</scope>
    <source>
        <strain evidence="2 3">SB-02</strain>
    </source>
</reference>
<dbReference type="Gene3D" id="2.30.42.10">
    <property type="match status" value="1"/>
</dbReference>
<dbReference type="SUPFAM" id="SSF53187">
    <property type="entry name" value="Zn-dependent exopeptidases"/>
    <property type="match status" value="1"/>
</dbReference>
<accession>A0A6I6GS79</accession>